<evidence type="ECO:0000256" key="2">
    <source>
        <dbReference type="ARBA" id="ARBA00007317"/>
    </source>
</evidence>
<dbReference type="InterPro" id="IPR000089">
    <property type="entry name" value="Biotin_lipoyl"/>
</dbReference>
<dbReference type="EMBL" id="LAYJ01000115">
    <property type="protein sequence ID" value="KKI49931.1"/>
    <property type="molecule type" value="Genomic_DNA"/>
</dbReference>
<dbReference type="PANTHER" id="PTHR43178:SF5">
    <property type="entry name" value="LIPOAMIDE ACYLTRANSFERASE COMPONENT OF BRANCHED-CHAIN ALPHA-KETO ACID DEHYDROGENASE COMPLEX, MITOCHONDRIAL"/>
    <property type="match status" value="1"/>
</dbReference>
<dbReference type="Gene3D" id="4.10.320.10">
    <property type="entry name" value="E3-binding domain"/>
    <property type="match status" value="1"/>
</dbReference>
<keyword evidence="5 6" id="KW-0012">Acyltransferase</keyword>
<dbReference type="PROSITE" id="PS50968">
    <property type="entry name" value="BIOTINYL_LIPOYL"/>
    <property type="match status" value="1"/>
</dbReference>
<sequence>MEIVNMPRLSLNEDSSVIGEWLVKEGDRVQKGDGLFSIETDKSSMTVYAESSGVVLKCFYGDYDVVPVMTPVCVIGEPGEDVSKVTAADGAQEPTEAAITANEEKAEPSAMPEKKIAEPEQETFLSPRAKKLAAENGVDTSGIIPSGAEGRILEADVILAMGKPVAADSKLSVVQEPVIPQNQCEMKDGVREIKLSGIRRVIAKNMMHSLASTAQLTSHMSYNASKIQKYREWLKLSPGPEKGITITDMILYAVAKTLKDFDYMNAHMVSDEKLLYFEDVNLGCAVDTERGLMVPTIKKAQDLSLPQLSQRLKELAEKCRDGSILPDEMSAATFTVSNLGSFGVTGFTPILNPPQVGIIGIDAIGYAVKKTDEGLLYYPEGRLSLTYDHRAVDGAPSARFLRAVCKNLERFDELV</sequence>
<evidence type="ECO:0000256" key="6">
    <source>
        <dbReference type="RuleBase" id="RU003423"/>
    </source>
</evidence>
<comment type="cofactor">
    <cofactor evidence="1 6">
        <name>(R)-lipoate</name>
        <dbReference type="ChEBI" id="CHEBI:83088"/>
    </cofactor>
</comment>
<accession>A0A0M2NG34</accession>
<evidence type="ECO:0000256" key="5">
    <source>
        <dbReference type="ARBA" id="ARBA00023315"/>
    </source>
</evidence>
<keyword evidence="10" id="KW-1185">Reference proteome</keyword>
<evidence type="ECO:0000256" key="4">
    <source>
        <dbReference type="ARBA" id="ARBA00022823"/>
    </source>
</evidence>
<evidence type="ECO:0000313" key="9">
    <source>
        <dbReference type="EMBL" id="KKI49931.1"/>
    </source>
</evidence>
<reference evidence="9 10" key="1">
    <citation type="submission" date="2015-04" db="EMBL/GenBank/DDBJ databases">
        <title>Draft genome sequence of bacteremic isolate Catabacter hongkongensis type strain HKU16T.</title>
        <authorList>
            <person name="Lau S.K."/>
            <person name="Teng J.L."/>
            <person name="Huang Y."/>
            <person name="Curreem S.O."/>
            <person name="Tsui S.K."/>
            <person name="Woo P.C."/>
        </authorList>
    </citation>
    <scope>NUCLEOTIDE SEQUENCE [LARGE SCALE GENOMIC DNA]</scope>
    <source>
        <strain evidence="9 10">HKU16</strain>
    </source>
</reference>
<gene>
    <name evidence="9" type="ORF">CHK_2547</name>
</gene>
<name>A0A0M2NG34_9FIRM</name>
<dbReference type="PROSITE" id="PS51826">
    <property type="entry name" value="PSBD"/>
    <property type="match status" value="1"/>
</dbReference>
<dbReference type="Pfam" id="PF00198">
    <property type="entry name" value="2-oxoacid_dh"/>
    <property type="match status" value="1"/>
</dbReference>
<organism evidence="9 10">
    <name type="scientific">Christensenella hongkongensis</name>
    <dbReference type="NCBI Taxonomy" id="270498"/>
    <lineage>
        <taxon>Bacteria</taxon>
        <taxon>Bacillati</taxon>
        <taxon>Bacillota</taxon>
        <taxon>Clostridia</taxon>
        <taxon>Christensenellales</taxon>
        <taxon>Christensenellaceae</taxon>
        <taxon>Christensenella</taxon>
    </lineage>
</organism>
<dbReference type="Gene3D" id="2.40.50.100">
    <property type="match status" value="1"/>
</dbReference>
<dbReference type="PROSITE" id="PS00189">
    <property type="entry name" value="LIPOYL"/>
    <property type="match status" value="1"/>
</dbReference>
<feature type="domain" description="Peripheral subunit-binding (PSBD)" evidence="8">
    <location>
        <begin position="124"/>
        <end position="161"/>
    </location>
</feature>
<dbReference type="InterPro" id="IPR050743">
    <property type="entry name" value="2-oxoacid_DH_E2_comp"/>
</dbReference>
<dbReference type="SUPFAM" id="SSF51230">
    <property type="entry name" value="Single hybrid motif"/>
    <property type="match status" value="1"/>
</dbReference>
<dbReference type="Pfam" id="PF00364">
    <property type="entry name" value="Biotin_lipoyl"/>
    <property type="match status" value="1"/>
</dbReference>
<dbReference type="Pfam" id="PF02817">
    <property type="entry name" value="E3_binding"/>
    <property type="match status" value="1"/>
</dbReference>
<dbReference type="Proteomes" id="UP000034076">
    <property type="component" value="Unassembled WGS sequence"/>
</dbReference>
<dbReference type="PANTHER" id="PTHR43178">
    <property type="entry name" value="DIHYDROLIPOAMIDE ACETYLTRANSFERASE COMPONENT OF PYRUVATE DEHYDROGENASE COMPLEX"/>
    <property type="match status" value="1"/>
</dbReference>
<evidence type="ECO:0000259" key="8">
    <source>
        <dbReference type="PROSITE" id="PS51826"/>
    </source>
</evidence>
<dbReference type="SUPFAM" id="SSF47005">
    <property type="entry name" value="Peripheral subunit-binding domain of 2-oxo acid dehydrogenase complex"/>
    <property type="match status" value="1"/>
</dbReference>
<dbReference type="CDD" id="cd06849">
    <property type="entry name" value="lipoyl_domain"/>
    <property type="match status" value="1"/>
</dbReference>
<proteinExistence type="inferred from homology"/>
<evidence type="ECO:0000259" key="7">
    <source>
        <dbReference type="PROSITE" id="PS50968"/>
    </source>
</evidence>
<dbReference type="EC" id="2.3.1.-" evidence="6"/>
<feature type="domain" description="Lipoyl-binding" evidence="7">
    <location>
        <begin position="1"/>
        <end position="76"/>
    </location>
</feature>
<dbReference type="PATRIC" id="fig|270498.16.peg.1293"/>
<dbReference type="InterPro" id="IPR004167">
    <property type="entry name" value="PSBD"/>
</dbReference>
<dbReference type="SUPFAM" id="SSF52777">
    <property type="entry name" value="CoA-dependent acyltransferases"/>
    <property type="match status" value="1"/>
</dbReference>
<evidence type="ECO:0000313" key="10">
    <source>
        <dbReference type="Proteomes" id="UP000034076"/>
    </source>
</evidence>
<dbReference type="InterPro" id="IPR001078">
    <property type="entry name" value="2-oxoacid_DH_actylTfrase"/>
</dbReference>
<dbReference type="InterPro" id="IPR023213">
    <property type="entry name" value="CAT-like_dom_sf"/>
</dbReference>
<comment type="caution">
    <text evidence="9">The sequence shown here is derived from an EMBL/GenBank/DDBJ whole genome shotgun (WGS) entry which is preliminary data.</text>
</comment>
<dbReference type="Gene3D" id="3.30.559.10">
    <property type="entry name" value="Chloramphenicol acetyltransferase-like domain"/>
    <property type="match status" value="1"/>
</dbReference>
<evidence type="ECO:0000256" key="1">
    <source>
        <dbReference type="ARBA" id="ARBA00001938"/>
    </source>
</evidence>
<keyword evidence="4 6" id="KW-0450">Lipoyl</keyword>
<dbReference type="GO" id="GO:0031405">
    <property type="term" value="F:lipoic acid binding"/>
    <property type="evidence" value="ECO:0007669"/>
    <property type="project" value="TreeGrafter"/>
</dbReference>
<dbReference type="InterPro" id="IPR011053">
    <property type="entry name" value="Single_hybrid_motif"/>
</dbReference>
<dbReference type="STRING" id="270498.CHK_2547"/>
<dbReference type="InterPro" id="IPR003016">
    <property type="entry name" value="2-oxoA_DH_lipoyl-BS"/>
</dbReference>
<comment type="similarity">
    <text evidence="2 6">Belongs to the 2-oxoacid dehydrogenase family.</text>
</comment>
<protein>
    <recommendedName>
        <fullName evidence="6">Dihydrolipoamide acetyltransferase component of pyruvate dehydrogenase complex</fullName>
        <ecNumber evidence="6">2.3.1.-</ecNumber>
    </recommendedName>
</protein>
<dbReference type="AlphaFoldDB" id="A0A0M2NG34"/>
<evidence type="ECO:0000256" key="3">
    <source>
        <dbReference type="ARBA" id="ARBA00022679"/>
    </source>
</evidence>
<dbReference type="GO" id="GO:0016407">
    <property type="term" value="F:acetyltransferase activity"/>
    <property type="evidence" value="ECO:0007669"/>
    <property type="project" value="TreeGrafter"/>
</dbReference>
<dbReference type="InterPro" id="IPR036625">
    <property type="entry name" value="E3-bd_dom_sf"/>
</dbReference>
<keyword evidence="3 6" id="KW-0808">Transferase</keyword>
<dbReference type="GO" id="GO:0005737">
    <property type="term" value="C:cytoplasm"/>
    <property type="evidence" value="ECO:0007669"/>
    <property type="project" value="TreeGrafter"/>
</dbReference>